<accession>A0ABS4K0A4</accession>
<dbReference type="Pfam" id="PF13561">
    <property type="entry name" value="adh_short_C2"/>
    <property type="match status" value="1"/>
</dbReference>
<name>A0ABS4K0A4_9CLOT</name>
<dbReference type="NCBIfam" id="NF009466">
    <property type="entry name" value="PRK12826.1-2"/>
    <property type="match status" value="1"/>
</dbReference>
<dbReference type="PANTHER" id="PTHR24321:SF11">
    <property type="entry name" value="BLR0893 PROTEIN"/>
    <property type="match status" value="1"/>
</dbReference>
<dbReference type="PRINTS" id="PR00081">
    <property type="entry name" value="GDHRDH"/>
</dbReference>
<sequence length="253" mass="27367">MYNEFKDKIVLVTGGNSGIGKATAFAFAKEGSKVIICGRDSAKGKSVADEGKKNGWNIDFIRTDVSNAEEVKNMIQQIINKYGRIDIAFNNAGVDGDVARTAECSIENWNNVMNVNTNGTFYCMKYEIIEMLKIGGGAIVNNISLSGHRGYPGCIAYVTSKHSLVGLTQGAAMEYAGKQIRINGISPGLIKTPMTDKDASLRENYTEWVNNLEPLGRIGQPEEVSEAVLWLCSSKASFVTGHIMAVDGGILAR</sequence>
<dbReference type="Gene3D" id="3.40.50.720">
    <property type="entry name" value="NAD(P)-binding Rossmann-like Domain"/>
    <property type="match status" value="1"/>
</dbReference>
<dbReference type="PANTHER" id="PTHR24321">
    <property type="entry name" value="DEHYDROGENASES, SHORT CHAIN"/>
    <property type="match status" value="1"/>
</dbReference>
<comment type="similarity">
    <text evidence="1">Belongs to the short-chain dehydrogenases/reductases (SDR) family.</text>
</comment>
<gene>
    <name evidence="3" type="ORF">J2Z44_001009</name>
</gene>
<keyword evidence="2" id="KW-0560">Oxidoreductase</keyword>
<dbReference type="PROSITE" id="PS00061">
    <property type="entry name" value="ADH_SHORT"/>
    <property type="match status" value="1"/>
</dbReference>
<dbReference type="InterPro" id="IPR020904">
    <property type="entry name" value="Sc_DH/Rdtase_CS"/>
</dbReference>
<dbReference type="RefSeq" id="WP_021282606.1">
    <property type="nucleotide sequence ID" value="NZ_JAGGLL010000006.1"/>
</dbReference>
<proteinExistence type="inferred from homology"/>
<evidence type="ECO:0000256" key="2">
    <source>
        <dbReference type="ARBA" id="ARBA00023002"/>
    </source>
</evidence>
<protein>
    <submittedName>
        <fullName evidence="3">NAD(P)-dependent dehydrogenase (Short-subunit alcohol dehydrogenase family)</fullName>
    </submittedName>
</protein>
<dbReference type="InterPro" id="IPR002347">
    <property type="entry name" value="SDR_fam"/>
</dbReference>
<keyword evidence="4" id="KW-1185">Reference proteome</keyword>
<dbReference type="PRINTS" id="PR00080">
    <property type="entry name" value="SDRFAMILY"/>
</dbReference>
<dbReference type="CDD" id="cd05233">
    <property type="entry name" value="SDR_c"/>
    <property type="match status" value="1"/>
</dbReference>
<evidence type="ECO:0000313" key="4">
    <source>
        <dbReference type="Proteomes" id="UP001519308"/>
    </source>
</evidence>
<dbReference type="EMBL" id="JAGGLL010000006">
    <property type="protein sequence ID" value="MBP2021218.1"/>
    <property type="molecule type" value="Genomic_DNA"/>
</dbReference>
<dbReference type="InterPro" id="IPR036291">
    <property type="entry name" value="NAD(P)-bd_dom_sf"/>
</dbReference>
<organism evidence="3 4">
    <name type="scientific">Clostridium punense</name>
    <dbReference type="NCBI Taxonomy" id="1054297"/>
    <lineage>
        <taxon>Bacteria</taxon>
        <taxon>Bacillati</taxon>
        <taxon>Bacillota</taxon>
        <taxon>Clostridia</taxon>
        <taxon>Eubacteriales</taxon>
        <taxon>Clostridiaceae</taxon>
        <taxon>Clostridium</taxon>
    </lineage>
</organism>
<reference evidence="3 4" key="1">
    <citation type="submission" date="2021-03" db="EMBL/GenBank/DDBJ databases">
        <title>Genomic Encyclopedia of Type Strains, Phase IV (KMG-IV): sequencing the most valuable type-strain genomes for metagenomic binning, comparative biology and taxonomic classification.</title>
        <authorList>
            <person name="Goeker M."/>
        </authorList>
    </citation>
    <scope>NUCLEOTIDE SEQUENCE [LARGE SCALE GENOMIC DNA]</scope>
    <source>
        <strain evidence="3 4">DSM 28650</strain>
    </source>
</reference>
<evidence type="ECO:0000313" key="3">
    <source>
        <dbReference type="EMBL" id="MBP2021218.1"/>
    </source>
</evidence>
<dbReference type="Proteomes" id="UP001519308">
    <property type="component" value="Unassembled WGS sequence"/>
</dbReference>
<dbReference type="SUPFAM" id="SSF51735">
    <property type="entry name" value="NAD(P)-binding Rossmann-fold domains"/>
    <property type="match status" value="1"/>
</dbReference>
<comment type="caution">
    <text evidence="3">The sequence shown here is derived from an EMBL/GenBank/DDBJ whole genome shotgun (WGS) entry which is preliminary data.</text>
</comment>
<evidence type="ECO:0000256" key="1">
    <source>
        <dbReference type="ARBA" id="ARBA00006484"/>
    </source>
</evidence>